<dbReference type="PANTHER" id="PTHR10281:SF72">
    <property type="entry name" value="NEUDESIN"/>
    <property type="match status" value="1"/>
</dbReference>
<dbReference type="GO" id="GO:0016020">
    <property type="term" value="C:membrane"/>
    <property type="evidence" value="ECO:0007669"/>
    <property type="project" value="TreeGrafter"/>
</dbReference>
<evidence type="ECO:0000256" key="6">
    <source>
        <dbReference type="ARBA" id="ARBA00038357"/>
    </source>
</evidence>
<dbReference type="InterPro" id="IPR036400">
    <property type="entry name" value="Cyt_B5-like_heme/steroid_sf"/>
</dbReference>
<evidence type="ECO:0000256" key="2">
    <source>
        <dbReference type="ARBA" id="ARBA00022617"/>
    </source>
</evidence>
<dbReference type="OrthoDB" id="547796at2759"/>
<organism evidence="9">
    <name type="scientific">Rhizopus microsporus var. microsporus</name>
    <dbReference type="NCBI Taxonomy" id="86635"/>
    <lineage>
        <taxon>Eukaryota</taxon>
        <taxon>Fungi</taxon>
        <taxon>Fungi incertae sedis</taxon>
        <taxon>Mucoromycota</taxon>
        <taxon>Mucoromycotina</taxon>
        <taxon>Mucoromycetes</taxon>
        <taxon>Mucorales</taxon>
        <taxon>Mucorineae</taxon>
        <taxon>Rhizopodaceae</taxon>
        <taxon>Rhizopus</taxon>
    </lineage>
</organism>
<dbReference type="GO" id="GO:0020037">
    <property type="term" value="F:heme binding"/>
    <property type="evidence" value="ECO:0007669"/>
    <property type="project" value="UniProtKB-ARBA"/>
</dbReference>
<dbReference type="EMBL" id="KV921857">
    <property type="protein sequence ID" value="ORE11402.1"/>
    <property type="molecule type" value="Genomic_DNA"/>
</dbReference>
<dbReference type="GO" id="GO:0046872">
    <property type="term" value="F:metal ion binding"/>
    <property type="evidence" value="ECO:0007669"/>
    <property type="project" value="UniProtKB-KW"/>
</dbReference>
<comment type="subcellular location">
    <subcellularLocation>
        <location evidence="1">Endoplasmic reticulum</location>
    </subcellularLocation>
</comment>
<keyword evidence="5" id="KW-0408">Iron</keyword>
<dbReference type="VEuPathDB" id="FungiDB:BCV72DRAFT_300982"/>
<dbReference type="InterPro" id="IPR050577">
    <property type="entry name" value="MAPR/NEUFC/NENF-like"/>
</dbReference>
<protein>
    <submittedName>
        <fullName evidence="9">Cytochrome b5</fullName>
    </submittedName>
</protein>
<feature type="transmembrane region" description="Helical" evidence="7">
    <location>
        <begin position="16"/>
        <end position="34"/>
    </location>
</feature>
<dbReference type="PANTHER" id="PTHR10281">
    <property type="entry name" value="MEMBRANE-ASSOCIATED PROGESTERONE RECEPTOR COMPONENT-RELATED"/>
    <property type="match status" value="1"/>
</dbReference>
<dbReference type="Gene3D" id="3.10.120.10">
    <property type="entry name" value="Cytochrome b5-like heme/steroid binding domain"/>
    <property type="match status" value="1"/>
</dbReference>
<evidence type="ECO:0000259" key="8">
    <source>
        <dbReference type="SMART" id="SM01117"/>
    </source>
</evidence>
<keyword evidence="7" id="KW-0472">Membrane</keyword>
<evidence type="ECO:0000256" key="7">
    <source>
        <dbReference type="SAM" id="Phobius"/>
    </source>
</evidence>
<sequence>MSIVTTYLTLLKENPINWALLAILLYLVRCFTLSRQLRHLPPKHPTVHVFKNYTPLDLLPFTGENDTRILIAVNGSVYDVSQGRSFYGPGGPYASFAGHDASRGLAKNSFDDDMMVDPKGPIDKLEDLTSDEWESLREWESLFASKYLLVGKLVENSTS</sequence>
<evidence type="ECO:0000256" key="4">
    <source>
        <dbReference type="ARBA" id="ARBA00022824"/>
    </source>
</evidence>
<gene>
    <name evidence="9" type="ORF">BCV72DRAFT_300982</name>
</gene>
<dbReference type="FunFam" id="3.10.120.10:FF:000003">
    <property type="entry name" value="membrane-associated progesterone receptor component 1"/>
    <property type="match status" value="1"/>
</dbReference>
<accession>A0A1X0RH79</accession>
<dbReference type="AlphaFoldDB" id="A0A1X0RH79"/>
<feature type="domain" description="Cytochrome b5 heme-binding" evidence="8">
    <location>
        <begin position="53"/>
        <end position="154"/>
    </location>
</feature>
<comment type="similarity">
    <text evidence="6">Belongs to the cytochrome b5 family. MAPR subfamily.</text>
</comment>
<keyword evidence="4" id="KW-0256">Endoplasmic reticulum</keyword>
<keyword evidence="2" id="KW-0349">Heme</keyword>
<dbReference type="Pfam" id="PF00173">
    <property type="entry name" value="Cyt-b5"/>
    <property type="match status" value="1"/>
</dbReference>
<keyword evidence="3" id="KW-0479">Metal-binding</keyword>
<keyword evidence="7" id="KW-0812">Transmembrane</keyword>
<name>A0A1X0RH79_RHIZD</name>
<evidence type="ECO:0000256" key="1">
    <source>
        <dbReference type="ARBA" id="ARBA00004240"/>
    </source>
</evidence>
<dbReference type="SUPFAM" id="SSF55856">
    <property type="entry name" value="Cytochrome b5-like heme/steroid binding domain"/>
    <property type="match status" value="1"/>
</dbReference>
<reference evidence="9" key="1">
    <citation type="journal article" date="2016" name="Proc. Natl. Acad. Sci. U.S.A.">
        <title>Lipid metabolic changes in an early divergent fungus govern the establishment of a mutualistic symbiosis with endobacteria.</title>
        <authorList>
            <person name="Lastovetsky O.A."/>
            <person name="Gaspar M.L."/>
            <person name="Mondo S.J."/>
            <person name="LaButti K.M."/>
            <person name="Sandor L."/>
            <person name="Grigoriev I.V."/>
            <person name="Henry S.A."/>
            <person name="Pawlowska T.E."/>
        </authorList>
    </citation>
    <scope>NUCLEOTIDE SEQUENCE [LARGE SCALE GENOMIC DNA]</scope>
    <source>
        <strain evidence="9">ATCC 52814</strain>
    </source>
</reference>
<keyword evidence="7" id="KW-1133">Transmembrane helix</keyword>
<dbReference type="Proteomes" id="UP000242414">
    <property type="component" value="Unassembled WGS sequence"/>
</dbReference>
<proteinExistence type="inferred from homology"/>
<dbReference type="InterPro" id="IPR001199">
    <property type="entry name" value="Cyt_B5-like_heme/steroid-bd"/>
</dbReference>
<dbReference type="SMART" id="SM01117">
    <property type="entry name" value="Cyt-b5"/>
    <property type="match status" value="1"/>
</dbReference>
<evidence type="ECO:0000313" key="9">
    <source>
        <dbReference type="EMBL" id="ORE11402.1"/>
    </source>
</evidence>
<evidence type="ECO:0000256" key="5">
    <source>
        <dbReference type="ARBA" id="ARBA00023004"/>
    </source>
</evidence>
<dbReference type="GO" id="GO:0005783">
    <property type="term" value="C:endoplasmic reticulum"/>
    <property type="evidence" value="ECO:0007669"/>
    <property type="project" value="UniProtKB-SubCell"/>
</dbReference>
<evidence type="ECO:0000256" key="3">
    <source>
        <dbReference type="ARBA" id="ARBA00022723"/>
    </source>
</evidence>